<keyword evidence="5" id="KW-0804">Transcription</keyword>
<dbReference type="InterPro" id="IPR009057">
    <property type="entry name" value="Homeodomain-like_sf"/>
</dbReference>
<dbReference type="InterPro" id="IPR000719">
    <property type="entry name" value="Prot_kinase_dom"/>
</dbReference>
<dbReference type="SUPFAM" id="SSF56112">
    <property type="entry name" value="Protein kinase-like (PK-like)"/>
    <property type="match status" value="1"/>
</dbReference>
<dbReference type="PROSITE" id="PS00688">
    <property type="entry name" value="SIGMA54_INTERACT_3"/>
    <property type="match status" value="1"/>
</dbReference>
<dbReference type="InterPro" id="IPR003018">
    <property type="entry name" value="GAF"/>
</dbReference>
<accession>A0A0K1Q2P5</accession>
<dbReference type="CDD" id="cd00009">
    <property type="entry name" value="AAA"/>
    <property type="match status" value="1"/>
</dbReference>
<dbReference type="GO" id="GO:0043565">
    <property type="term" value="F:sequence-specific DNA binding"/>
    <property type="evidence" value="ECO:0007669"/>
    <property type="project" value="InterPro"/>
</dbReference>
<evidence type="ECO:0000256" key="1">
    <source>
        <dbReference type="ARBA" id="ARBA00022741"/>
    </source>
</evidence>
<evidence type="ECO:0000256" key="3">
    <source>
        <dbReference type="ARBA" id="ARBA00023015"/>
    </source>
</evidence>
<dbReference type="SUPFAM" id="SSF48452">
    <property type="entry name" value="TPR-like"/>
    <property type="match status" value="1"/>
</dbReference>
<dbReference type="GO" id="GO:0005524">
    <property type="term" value="F:ATP binding"/>
    <property type="evidence" value="ECO:0007669"/>
    <property type="project" value="UniProtKB-KW"/>
</dbReference>
<protein>
    <submittedName>
        <fullName evidence="8">Two component, sigma54 specific, transcriptional regulator, Fis family</fullName>
    </submittedName>
</protein>
<dbReference type="Gene3D" id="1.25.40.10">
    <property type="entry name" value="Tetratricopeptide repeat domain"/>
    <property type="match status" value="1"/>
</dbReference>
<evidence type="ECO:0000256" key="4">
    <source>
        <dbReference type="ARBA" id="ARBA00023125"/>
    </source>
</evidence>
<dbReference type="SUPFAM" id="SSF55781">
    <property type="entry name" value="GAF domain-like"/>
    <property type="match status" value="1"/>
</dbReference>
<evidence type="ECO:0000259" key="7">
    <source>
        <dbReference type="PROSITE" id="PS50045"/>
    </source>
</evidence>
<dbReference type="Pfam" id="PF00158">
    <property type="entry name" value="Sigma54_activat"/>
    <property type="match status" value="1"/>
</dbReference>
<dbReference type="InterPro" id="IPR011990">
    <property type="entry name" value="TPR-like_helical_dom_sf"/>
</dbReference>
<dbReference type="Gene3D" id="3.30.450.40">
    <property type="match status" value="1"/>
</dbReference>
<keyword evidence="9" id="KW-1185">Reference proteome</keyword>
<dbReference type="Proteomes" id="UP000064967">
    <property type="component" value="Chromosome"/>
</dbReference>
<sequence length="1568" mass="168049">MVRGPLGKGGLATAFRVRDLALDTDVALKLVGTDPVALDVLRREFLALRAGHHAHLVRVFDFGWLREGGAARGFYTSALVEGVDLAAYARGRSWQELVDPIADVVSALGALHARGVLHGDVHPGNALVDAHGRAVLIDLSCSRPLDVVSVRDVSGTPGFVAPELLRGMLHRTADFFALGVTLRALGDALPARIRKVVTRMTAEQPQDRPQSAEELAELLGVPWIKPLASDLLGTMLVGRDDALRSARSLLDAVSQGKPRPRVLAWVGDDGSGRTRILEEIKAEAQLRIDAIAVSAVRPRAMSTMLGMALGEELASATPAKVASAVDRLSARNEPLVLILDDADALDTQEGEALSALVRSLPEDGKLGLFVTSRTRLAAVPESATLPLRPLEELEIAEWLRSRIPAASLGAIARETAGYPKEIAAVLAQLDAGEWDSRALSRAVRASGTQRGALDLGTLDDEARVIVALVVAAGTRVLPPSHALDGLVRRGLVVAEPDGVRLHRRSDAVRLAEALGRADMHAAHRLLASEAEAQLVANPDRDDLRATSIVHLAAFEPKRASRVLIDAARRTPAFRHAVDAVLEATPRPSGELVHCAAEIYAESGEPARALALIVARLRKRPHEDERVRLRTIAGQCHAQMGDSRRAASILGRVLPHVIGAERARVAAALSLALLKRGDDVTAAAVARSGLHEEPPPEIRLDLLLNAAFATSRMGTSADARHLLGQAREVPTLAPRGRFRVASATAFLEYVAGETPAAVRAYAEALDVAEREGLDDLVASAALNYGSACHELGDLGRALDAYRRGHRLAVALGMPTTRVTLDFDLAKVHADIGAWDAAARHAVVAREGAKREDMALLAAGAEAVLADVATASGDHAASVRHLDEAGRLLAGASDRELVAIALQRARACVLASELPAAARAVESSAAKVRALAMADVEASWLVVRGLVAIAAGRAKDAVPDLERASERAAATGQSGLIADVEARLADAYAAVGSSFLAARHLARARELWEKVAASLPPELHEAFRRHPSRANAFAPEPTRAPAEASSSIDVRRILEINRRLNSASSTNAVLEETLDAAVGLTNAERGFLLVDTPRASGEARGALKVAIARNIDRETIRQGNLKFSRTVAERVVRTGEPVIAVDAGFDPRFTKARSVHAMGLKSLLCVPIRSPDGILGAIYVDHRFSSGSFRSELVDVLLALGDQAALALVKSRLVEELRIKTRELEERNAEVEHLARGQALEIARLKRTIEDDERRTPPAAKRRFDYGTMVTSSLPMQRVLGVLERVIDTDITVLVRGESGTGKERVARVIHANSARANAAFVAINCGALPESLLEAELFGYKRGAFSGATRDQPGLFVAARGGTLFLDELGEMPPSMQVKLLRVLQEREVRPLGATESVPVDVRLVCATNRVLAEEVRAGRFREDLYYRVAVVDIELPPLRDRIEDVLPLAESTLARLATELGRPRAALDRSAERALLAHAWPGNVRELENVLTKAVLLAKRTELGESDLALGEVSSPSPRGPSAALRARIVATLEETDWNVVVASKILGVPRATLYRKMRRFGILRPDR</sequence>
<dbReference type="InterPro" id="IPR058031">
    <property type="entry name" value="AAA_lid_NorR"/>
</dbReference>
<dbReference type="Pfam" id="PF02954">
    <property type="entry name" value="HTH_8"/>
    <property type="match status" value="1"/>
</dbReference>
<proteinExistence type="predicted"/>
<dbReference type="InterPro" id="IPR025662">
    <property type="entry name" value="Sigma_54_int_dom_ATP-bd_1"/>
</dbReference>
<keyword evidence="2" id="KW-0067">ATP-binding</keyword>
<organism evidence="8 9">
    <name type="scientific">Labilithrix luteola</name>
    <dbReference type="NCBI Taxonomy" id="1391654"/>
    <lineage>
        <taxon>Bacteria</taxon>
        <taxon>Pseudomonadati</taxon>
        <taxon>Myxococcota</taxon>
        <taxon>Polyangia</taxon>
        <taxon>Polyangiales</taxon>
        <taxon>Labilitrichaceae</taxon>
        <taxon>Labilithrix</taxon>
    </lineage>
</organism>
<evidence type="ECO:0000256" key="2">
    <source>
        <dbReference type="ARBA" id="ARBA00022840"/>
    </source>
</evidence>
<reference evidence="8 9" key="1">
    <citation type="submission" date="2015-08" db="EMBL/GenBank/DDBJ databases">
        <authorList>
            <person name="Babu N.S."/>
            <person name="Beckwith C.J."/>
            <person name="Beseler K.G."/>
            <person name="Brison A."/>
            <person name="Carone J.V."/>
            <person name="Caskin T.P."/>
            <person name="Diamond M."/>
            <person name="Durham M.E."/>
            <person name="Foxe J.M."/>
            <person name="Go M."/>
            <person name="Henderson B.A."/>
            <person name="Jones I.B."/>
            <person name="McGettigan J.A."/>
            <person name="Micheletti S.J."/>
            <person name="Nasrallah M.E."/>
            <person name="Ortiz D."/>
            <person name="Piller C.R."/>
            <person name="Privatt S.R."/>
            <person name="Schneider S.L."/>
            <person name="Sharp S."/>
            <person name="Smith T.C."/>
            <person name="Stanton J.D."/>
            <person name="Ullery H.E."/>
            <person name="Wilson R.J."/>
            <person name="Serrano M.G."/>
            <person name="Buck G."/>
            <person name="Lee V."/>
            <person name="Wang Y."/>
            <person name="Carvalho R."/>
            <person name="Voegtly L."/>
            <person name="Shi R."/>
            <person name="Duckworth R."/>
            <person name="Johnson A."/>
            <person name="Loviza R."/>
            <person name="Walstead R."/>
            <person name="Shah Z."/>
            <person name="Kiflezghi M."/>
            <person name="Wade K."/>
            <person name="Ball S.L."/>
            <person name="Bradley K.W."/>
            <person name="Asai D.J."/>
            <person name="Bowman C.A."/>
            <person name="Russell D.A."/>
            <person name="Pope W.H."/>
            <person name="Jacobs-Sera D."/>
            <person name="Hendrix R.W."/>
            <person name="Hatfull G.F."/>
        </authorList>
    </citation>
    <scope>NUCLEOTIDE SEQUENCE [LARGE SCALE GENOMIC DNA]</scope>
    <source>
        <strain evidence="8 9">DSM 27648</strain>
    </source>
</reference>
<dbReference type="InterPro" id="IPR003593">
    <property type="entry name" value="AAA+_ATPase"/>
</dbReference>
<dbReference type="PROSITE" id="PS50045">
    <property type="entry name" value="SIGMA54_INTERACT_4"/>
    <property type="match status" value="1"/>
</dbReference>
<dbReference type="EMBL" id="CP012333">
    <property type="protein sequence ID" value="AKV00003.1"/>
    <property type="molecule type" value="Genomic_DNA"/>
</dbReference>
<dbReference type="Gene3D" id="1.10.8.60">
    <property type="match status" value="1"/>
</dbReference>
<evidence type="ECO:0000259" key="6">
    <source>
        <dbReference type="PROSITE" id="PS50011"/>
    </source>
</evidence>
<feature type="domain" description="Sigma-54 factor interaction" evidence="7">
    <location>
        <begin position="1267"/>
        <end position="1496"/>
    </location>
</feature>
<keyword evidence="1" id="KW-0547">Nucleotide-binding</keyword>
<name>A0A0K1Q2P5_9BACT</name>
<dbReference type="PROSITE" id="PS50011">
    <property type="entry name" value="PROTEIN_KINASE_DOM"/>
    <property type="match status" value="1"/>
</dbReference>
<dbReference type="PROSITE" id="PS00675">
    <property type="entry name" value="SIGMA54_INTERACT_1"/>
    <property type="match status" value="1"/>
</dbReference>
<feature type="domain" description="Protein kinase" evidence="6">
    <location>
        <begin position="1"/>
        <end position="262"/>
    </location>
</feature>
<dbReference type="InterPro" id="IPR041664">
    <property type="entry name" value="AAA_16"/>
</dbReference>
<dbReference type="InterPro" id="IPR011009">
    <property type="entry name" value="Kinase-like_dom_sf"/>
</dbReference>
<dbReference type="Gene3D" id="1.10.10.60">
    <property type="entry name" value="Homeodomain-like"/>
    <property type="match status" value="1"/>
</dbReference>
<dbReference type="SUPFAM" id="SSF46689">
    <property type="entry name" value="Homeodomain-like"/>
    <property type="match status" value="1"/>
</dbReference>
<dbReference type="Pfam" id="PF00069">
    <property type="entry name" value="Pkinase"/>
    <property type="match status" value="1"/>
</dbReference>
<dbReference type="InterPro" id="IPR029016">
    <property type="entry name" value="GAF-like_dom_sf"/>
</dbReference>
<dbReference type="InterPro" id="IPR002197">
    <property type="entry name" value="HTH_Fis"/>
</dbReference>
<dbReference type="GO" id="GO:0006355">
    <property type="term" value="P:regulation of DNA-templated transcription"/>
    <property type="evidence" value="ECO:0007669"/>
    <property type="project" value="InterPro"/>
</dbReference>
<dbReference type="PANTHER" id="PTHR32071:SF81">
    <property type="entry name" value="PROPIONATE CATABOLISM OPERON REGULATORY PROTEIN"/>
    <property type="match status" value="1"/>
</dbReference>
<evidence type="ECO:0000256" key="5">
    <source>
        <dbReference type="ARBA" id="ARBA00023163"/>
    </source>
</evidence>
<dbReference type="Pfam" id="PF01590">
    <property type="entry name" value="GAF"/>
    <property type="match status" value="1"/>
</dbReference>
<dbReference type="SMART" id="SM00065">
    <property type="entry name" value="GAF"/>
    <property type="match status" value="1"/>
</dbReference>
<evidence type="ECO:0000313" key="9">
    <source>
        <dbReference type="Proteomes" id="UP000064967"/>
    </source>
</evidence>
<dbReference type="SUPFAM" id="SSF52540">
    <property type="entry name" value="P-loop containing nucleoside triphosphate hydrolases"/>
    <property type="match status" value="2"/>
</dbReference>
<dbReference type="CDD" id="cd14014">
    <property type="entry name" value="STKc_PknB_like"/>
    <property type="match status" value="1"/>
</dbReference>
<keyword evidence="4" id="KW-0238">DNA-binding</keyword>
<gene>
    <name evidence="8" type="ORF">AKJ09_06666</name>
</gene>
<dbReference type="InterPro" id="IPR002078">
    <property type="entry name" value="Sigma_54_int"/>
</dbReference>
<dbReference type="PANTHER" id="PTHR32071">
    <property type="entry name" value="TRANSCRIPTIONAL REGULATORY PROTEIN"/>
    <property type="match status" value="1"/>
</dbReference>
<dbReference type="FunFam" id="3.40.50.300:FF:000006">
    <property type="entry name" value="DNA-binding transcriptional regulator NtrC"/>
    <property type="match status" value="1"/>
</dbReference>
<dbReference type="PATRIC" id="fig|1391654.3.peg.6760"/>
<dbReference type="STRING" id="1391654.AKJ09_06666"/>
<dbReference type="GO" id="GO:0004672">
    <property type="term" value="F:protein kinase activity"/>
    <property type="evidence" value="ECO:0007669"/>
    <property type="project" value="InterPro"/>
</dbReference>
<dbReference type="InterPro" id="IPR025944">
    <property type="entry name" value="Sigma_54_int_dom_CS"/>
</dbReference>
<dbReference type="SMART" id="SM00220">
    <property type="entry name" value="S_TKc"/>
    <property type="match status" value="1"/>
</dbReference>
<dbReference type="Gene3D" id="1.10.510.10">
    <property type="entry name" value="Transferase(Phosphotransferase) domain 1"/>
    <property type="match status" value="1"/>
</dbReference>
<dbReference type="Pfam" id="PF13191">
    <property type="entry name" value="AAA_16"/>
    <property type="match status" value="1"/>
</dbReference>
<dbReference type="PRINTS" id="PR01590">
    <property type="entry name" value="HTHFIS"/>
</dbReference>
<dbReference type="Gene3D" id="3.30.200.20">
    <property type="entry name" value="Phosphorylase Kinase, domain 1"/>
    <property type="match status" value="1"/>
</dbReference>
<evidence type="ECO:0000313" key="8">
    <source>
        <dbReference type="EMBL" id="AKV00003.1"/>
    </source>
</evidence>
<dbReference type="Pfam" id="PF25601">
    <property type="entry name" value="AAA_lid_14"/>
    <property type="match status" value="1"/>
</dbReference>
<dbReference type="KEGG" id="llu:AKJ09_06666"/>
<dbReference type="Gene3D" id="3.40.50.300">
    <property type="entry name" value="P-loop containing nucleotide triphosphate hydrolases"/>
    <property type="match status" value="2"/>
</dbReference>
<dbReference type="InterPro" id="IPR027417">
    <property type="entry name" value="P-loop_NTPase"/>
</dbReference>
<dbReference type="SMART" id="SM00382">
    <property type="entry name" value="AAA"/>
    <property type="match status" value="2"/>
</dbReference>
<keyword evidence="3" id="KW-0805">Transcription regulation</keyword>